<dbReference type="OrthoDB" id="9761531at2"/>
<dbReference type="InterPro" id="IPR035681">
    <property type="entry name" value="ComA-like_MBL"/>
</dbReference>
<evidence type="ECO:0000256" key="5">
    <source>
        <dbReference type="ARBA" id="ARBA00023136"/>
    </source>
</evidence>
<feature type="transmembrane region" description="Helical" evidence="6">
    <location>
        <begin position="271"/>
        <end position="301"/>
    </location>
</feature>
<evidence type="ECO:0000256" key="6">
    <source>
        <dbReference type="SAM" id="Phobius"/>
    </source>
</evidence>
<dbReference type="RefSeq" id="WP_089532022.1">
    <property type="nucleotide sequence ID" value="NZ_CP022437.1"/>
</dbReference>
<evidence type="ECO:0000256" key="3">
    <source>
        <dbReference type="ARBA" id="ARBA00022692"/>
    </source>
</evidence>
<dbReference type="InterPro" id="IPR001279">
    <property type="entry name" value="Metallo-B-lactamas"/>
</dbReference>
<name>A0A221MC34_9BACI</name>
<proteinExistence type="predicted"/>
<sequence length="765" mass="87335">MKGYWHFLALSVVLSILTVTFDKKSFIIVLLLWLYYLYQHKKIGLGSVFLSLVFYIGFCSYIPSIEDNKDNLSAMEQAINGEIEGTISSPVKTSAKKIEFVIQERTSNHKLLVSVFKQEKEEWNKNAFNQLKHGATCHLTGLMELPDQSRNPGQFDYRSYLQTKGISYQLTLSSLENITCEGSSYLNSIFETRLSLINFVISKTDPYTAKWLSALILGDDSHLDKETIELFQKWNLSHLLAISGLNVAIIIAITYFLLIKLNLFTKEKAQWLMIVILPLYALIAGGEPSVWRACLMVFVLISLRKLNTVFTLTDGLSIIFLLMILFDKFIVYHIGFQLSFLVTFGLLLSAKWIASTQSSLMISLQISFMAQMMIIPLQLAYFYTFQPLSMLVNVIIIPYFSFFVIPIMFIILLLSPFSNTILSVLNTIFESTNQAVIYFIHVLDQVAYFPYILGPLPFMVVLLYYVLFLLLMDAVQREKKMRAMKIGLLTVCLITFIAIKPYLSPYGTVTMLDIGQGDSFIIELPYRKAVFFIDAGAKMSFENKEATDMKYEQVIKPFLYANGIAKINALFVTHEDVDHVGSAPFLLEDYKVDRVFLSDYYQLPSETINKWKQKGILVQRLQAGNEIDFHGYPIQILSPHTDKKETNANSLVLHMNLGGLGWLFTGDIDKQIEKELVKKYPGLTFDVLKVAHHGSDTSTDKSFIEQYKPKYAWISVGENNSYGHPTKDVLDVLEDEGTRIFRTDQDGAVEYHFKKETGTFLKYLP</sequence>
<dbReference type="SMART" id="SM00849">
    <property type="entry name" value="Lactamase_B"/>
    <property type="match status" value="1"/>
</dbReference>
<keyword evidence="5 6" id="KW-0472">Membrane</keyword>
<feature type="transmembrane region" description="Helical" evidence="6">
    <location>
        <begin position="448"/>
        <end position="471"/>
    </location>
</feature>
<evidence type="ECO:0000256" key="1">
    <source>
        <dbReference type="ARBA" id="ARBA00004651"/>
    </source>
</evidence>
<feature type="transmembrane region" description="Helical" evidence="6">
    <location>
        <begin position="366"/>
        <end position="384"/>
    </location>
</feature>
<evidence type="ECO:0000256" key="2">
    <source>
        <dbReference type="ARBA" id="ARBA00022475"/>
    </source>
</evidence>
<keyword evidence="4 6" id="KW-1133">Transmembrane helix</keyword>
<dbReference type="Pfam" id="PF13567">
    <property type="entry name" value="DUF4131"/>
    <property type="match status" value="1"/>
</dbReference>
<keyword evidence="3 6" id="KW-0812">Transmembrane</keyword>
<dbReference type="KEGG" id="vne:CFK40_09160"/>
<dbReference type="SUPFAM" id="SSF56281">
    <property type="entry name" value="Metallo-hydrolase/oxidoreductase"/>
    <property type="match status" value="1"/>
</dbReference>
<dbReference type="GO" id="GO:0030420">
    <property type="term" value="P:establishment of competence for transformation"/>
    <property type="evidence" value="ECO:0007669"/>
    <property type="project" value="InterPro"/>
</dbReference>
<accession>A0A221MC34</accession>
<keyword evidence="2" id="KW-1003">Cell membrane</keyword>
<feature type="transmembrane region" description="Helical" evidence="6">
    <location>
        <begin position="43"/>
        <end position="62"/>
    </location>
</feature>
<feature type="transmembrane region" description="Helical" evidence="6">
    <location>
        <begin position="308"/>
        <end position="326"/>
    </location>
</feature>
<feature type="domain" description="Metallo-beta-lactamase" evidence="7">
    <location>
        <begin position="516"/>
        <end position="718"/>
    </location>
</feature>
<feature type="transmembrane region" description="Helical" evidence="6">
    <location>
        <begin position="483"/>
        <end position="503"/>
    </location>
</feature>
<feature type="transmembrane region" description="Helical" evidence="6">
    <location>
        <begin position="7"/>
        <end position="37"/>
    </location>
</feature>
<organism evidence="8 9">
    <name type="scientific">Virgibacillus necropolis</name>
    <dbReference type="NCBI Taxonomy" id="163877"/>
    <lineage>
        <taxon>Bacteria</taxon>
        <taxon>Bacillati</taxon>
        <taxon>Bacillota</taxon>
        <taxon>Bacilli</taxon>
        <taxon>Bacillales</taxon>
        <taxon>Bacillaceae</taxon>
        <taxon>Virgibacillus</taxon>
    </lineage>
</organism>
<dbReference type="NCBIfam" id="TIGR00360">
    <property type="entry name" value="ComEC_N-term"/>
    <property type="match status" value="1"/>
</dbReference>
<dbReference type="InterPro" id="IPR004797">
    <property type="entry name" value="Competence_ComEC/Rec2"/>
</dbReference>
<dbReference type="NCBIfam" id="TIGR00361">
    <property type="entry name" value="ComEC_Rec2"/>
    <property type="match status" value="1"/>
</dbReference>
<dbReference type="InterPro" id="IPR004477">
    <property type="entry name" value="ComEC_N"/>
</dbReference>
<evidence type="ECO:0000313" key="8">
    <source>
        <dbReference type="EMBL" id="ASN05172.1"/>
    </source>
</evidence>
<dbReference type="InterPro" id="IPR036866">
    <property type="entry name" value="RibonucZ/Hydroxyglut_hydro"/>
</dbReference>
<feature type="transmembrane region" description="Helical" evidence="6">
    <location>
        <begin position="332"/>
        <end position="354"/>
    </location>
</feature>
<gene>
    <name evidence="8" type="ORF">CFK40_09160</name>
</gene>
<dbReference type="InterPro" id="IPR025405">
    <property type="entry name" value="DUF4131"/>
</dbReference>
<comment type="subcellular location">
    <subcellularLocation>
        <location evidence="1">Cell membrane</location>
        <topology evidence="1">Multi-pass membrane protein</topology>
    </subcellularLocation>
</comment>
<dbReference type="Proteomes" id="UP000204391">
    <property type="component" value="Chromosome"/>
</dbReference>
<dbReference type="EMBL" id="CP022437">
    <property type="protein sequence ID" value="ASN05172.1"/>
    <property type="molecule type" value="Genomic_DNA"/>
</dbReference>
<evidence type="ECO:0000313" key="9">
    <source>
        <dbReference type="Proteomes" id="UP000204391"/>
    </source>
</evidence>
<dbReference type="PANTHER" id="PTHR30619:SF1">
    <property type="entry name" value="RECOMBINATION PROTEIN 2"/>
    <property type="match status" value="1"/>
</dbReference>
<evidence type="ECO:0000259" key="7">
    <source>
        <dbReference type="SMART" id="SM00849"/>
    </source>
</evidence>
<evidence type="ECO:0000256" key="4">
    <source>
        <dbReference type="ARBA" id="ARBA00022989"/>
    </source>
</evidence>
<keyword evidence="9" id="KW-1185">Reference proteome</keyword>
<dbReference type="InterPro" id="IPR052159">
    <property type="entry name" value="Competence_DNA_uptake"/>
</dbReference>
<dbReference type="Pfam" id="PF00753">
    <property type="entry name" value="Lactamase_B"/>
    <property type="match status" value="1"/>
</dbReference>
<dbReference type="Pfam" id="PF03772">
    <property type="entry name" value="Competence"/>
    <property type="match status" value="1"/>
</dbReference>
<feature type="transmembrane region" description="Helical" evidence="6">
    <location>
        <begin position="390"/>
        <end position="414"/>
    </location>
</feature>
<protein>
    <submittedName>
        <fullName evidence="8">DNA internalization-related competence protein ComEC/Rec2</fullName>
    </submittedName>
</protein>
<dbReference type="AlphaFoldDB" id="A0A221MC34"/>
<dbReference type="PANTHER" id="PTHR30619">
    <property type="entry name" value="DNA INTERNALIZATION/COMPETENCE PROTEIN COMEC/REC2"/>
    <property type="match status" value="1"/>
</dbReference>
<dbReference type="GO" id="GO:0005886">
    <property type="term" value="C:plasma membrane"/>
    <property type="evidence" value="ECO:0007669"/>
    <property type="project" value="UniProtKB-SubCell"/>
</dbReference>
<feature type="transmembrane region" description="Helical" evidence="6">
    <location>
        <begin position="239"/>
        <end position="259"/>
    </location>
</feature>
<feature type="transmembrane region" description="Helical" evidence="6">
    <location>
        <begin position="421"/>
        <end position="442"/>
    </location>
</feature>
<reference evidence="8 9" key="1">
    <citation type="journal article" date="2003" name="Int. J. Syst. Evol. Microbiol.">
        <title>Virgibacillus carmonensis sp. nov., Virgibacillus necropolis sp. nov. and Virgibacillus picturae sp. nov., three novel species isolated from deteriorated mural paintings, transfer of the species of the genus salibacillus to Virgibacillus, as Virgibacillus marismortui comb. nov. and Virgibacillus salexigens comb. nov., and emended description of the genus Virgibacillus.</title>
        <authorList>
            <person name="Heyrman J."/>
            <person name="Logan N.A."/>
            <person name="Busse H.J."/>
            <person name="Balcaen A."/>
            <person name="Lebbe L."/>
            <person name="Rodriguez-Diaz M."/>
            <person name="Swings J."/>
            <person name="De Vos P."/>
        </authorList>
    </citation>
    <scope>NUCLEOTIDE SEQUENCE [LARGE SCALE GENOMIC DNA]</scope>
    <source>
        <strain evidence="8 9">LMG 19488</strain>
    </source>
</reference>
<dbReference type="CDD" id="cd07731">
    <property type="entry name" value="ComA-like_MBL-fold"/>
    <property type="match status" value="1"/>
</dbReference>
<dbReference type="Gene3D" id="3.60.15.10">
    <property type="entry name" value="Ribonuclease Z/Hydroxyacylglutathione hydrolase-like"/>
    <property type="match status" value="1"/>
</dbReference>